<reference evidence="3" key="1">
    <citation type="submission" date="2025-08" db="UniProtKB">
        <authorList>
            <consortium name="RefSeq"/>
        </authorList>
    </citation>
    <scope>IDENTIFICATION</scope>
    <source>
        <tissue evidence="3">Muscle</tissue>
    </source>
</reference>
<proteinExistence type="predicted"/>
<protein>
    <submittedName>
        <fullName evidence="3">Uncharacterized protein LOC117230728</fullName>
    </submittedName>
</protein>
<keyword evidence="2" id="KW-1185">Reference proteome</keyword>
<accession>A0A6J3JU49</accession>
<name>A0A6J3JU49_9HYME</name>
<dbReference type="RefSeq" id="XP_033344342.1">
    <property type="nucleotide sequence ID" value="XM_033488451.1"/>
</dbReference>
<dbReference type="AlphaFoldDB" id="A0A6J3JU49"/>
<organism evidence="2 3">
    <name type="scientific">Bombus vosnesenskii</name>
    <dbReference type="NCBI Taxonomy" id="207650"/>
    <lineage>
        <taxon>Eukaryota</taxon>
        <taxon>Metazoa</taxon>
        <taxon>Ecdysozoa</taxon>
        <taxon>Arthropoda</taxon>
        <taxon>Hexapoda</taxon>
        <taxon>Insecta</taxon>
        <taxon>Pterygota</taxon>
        <taxon>Neoptera</taxon>
        <taxon>Endopterygota</taxon>
        <taxon>Hymenoptera</taxon>
        <taxon>Apocrita</taxon>
        <taxon>Aculeata</taxon>
        <taxon>Apoidea</taxon>
        <taxon>Anthophila</taxon>
        <taxon>Apidae</taxon>
        <taxon>Bombus</taxon>
        <taxon>Pyrobombus</taxon>
    </lineage>
</organism>
<gene>
    <name evidence="3" type="primary">LOC117230728</name>
</gene>
<dbReference type="KEGG" id="bvk:117230728"/>
<evidence type="ECO:0000313" key="3">
    <source>
        <dbReference type="RefSeq" id="XP_033344342.1"/>
    </source>
</evidence>
<feature type="signal peptide" evidence="1">
    <location>
        <begin position="1"/>
        <end position="17"/>
    </location>
</feature>
<sequence length="146" mass="16103">MFRSIATVFILASAAQAAFELINYPRETFILKLTDEDIIQTNSNFYPEQLDIRTNLGTLSTGEHVSGERIYNSILEYSNQHEQLVLVLVLKLQVDGRINFVSAENINGSEAVVCGTANTLGSSESIIHVRIAPKSTARLRVLIGAH</sequence>
<feature type="chain" id="PRO_5027012782" evidence="1">
    <location>
        <begin position="18"/>
        <end position="146"/>
    </location>
</feature>
<evidence type="ECO:0000313" key="2">
    <source>
        <dbReference type="Proteomes" id="UP000504631"/>
    </source>
</evidence>
<evidence type="ECO:0000256" key="1">
    <source>
        <dbReference type="SAM" id="SignalP"/>
    </source>
</evidence>
<dbReference type="GeneID" id="117230728"/>
<dbReference type="Proteomes" id="UP000504631">
    <property type="component" value="Unplaced"/>
</dbReference>
<keyword evidence="1" id="KW-0732">Signal</keyword>